<dbReference type="Gene3D" id="1.20.120.1780">
    <property type="entry name" value="UbiA prenyltransferase"/>
    <property type="match status" value="1"/>
</dbReference>
<dbReference type="InterPro" id="IPR044878">
    <property type="entry name" value="UbiA_sf"/>
</dbReference>
<dbReference type="CDD" id="cd13961">
    <property type="entry name" value="PT_UbiA_DGGGPS"/>
    <property type="match status" value="1"/>
</dbReference>
<keyword evidence="8" id="KW-1185">Reference proteome</keyword>
<feature type="transmembrane region" description="Helical" evidence="6">
    <location>
        <begin position="40"/>
        <end position="59"/>
    </location>
</feature>
<feature type="transmembrane region" description="Helical" evidence="6">
    <location>
        <begin position="280"/>
        <end position="296"/>
    </location>
</feature>
<feature type="transmembrane region" description="Helical" evidence="6">
    <location>
        <begin position="174"/>
        <end position="193"/>
    </location>
</feature>
<dbReference type="Pfam" id="PF01040">
    <property type="entry name" value="UbiA"/>
    <property type="match status" value="1"/>
</dbReference>
<feature type="transmembrane region" description="Helical" evidence="6">
    <location>
        <begin position="247"/>
        <end position="268"/>
    </location>
</feature>
<proteinExistence type="predicted"/>
<feature type="transmembrane region" description="Helical" evidence="6">
    <location>
        <begin position="88"/>
        <end position="107"/>
    </location>
</feature>
<evidence type="ECO:0000256" key="3">
    <source>
        <dbReference type="ARBA" id="ARBA00022692"/>
    </source>
</evidence>
<evidence type="ECO:0000256" key="4">
    <source>
        <dbReference type="ARBA" id="ARBA00022989"/>
    </source>
</evidence>
<keyword evidence="5 6" id="KW-0472">Membrane</keyword>
<feature type="transmembrane region" description="Helical" evidence="6">
    <location>
        <begin position="135"/>
        <end position="154"/>
    </location>
</feature>
<dbReference type="InterPro" id="IPR000537">
    <property type="entry name" value="UbiA_prenyltransferase"/>
</dbReference>
<evidence type="ECO:0000256" key="6">
    <source>
        <dbReference type="SAM" id="Phobius"/>
    </source>
</evidence>
<gene>
    <name evidence="7" type="ORF">WG950_02620</name>
</gene>
<feature type="transmembrane region" description="Helical" evidence="6">
    <location>
        <begin position="222"/>
        <end position="241"/>
    </location>
</feature>
<evidence type="ECO:0000313" key="7">
    <source>
        <dbReference type="EMBL" id="WYW56157.1"/>
    </source>
</evidence>
<name>A0ABZ2TSP8_9FLAO</name>
<dbReference type="Gene3D" id="1.10.357.140">
    <property type="entry name" value="UbiA prenyltransferase"/>
    <property type="match status" value="1"/>
</dbReference>
<sequence>MPIFLKLIRYKNLLMVLLTMVLTKYALLESNFSNTLLSHFNFIILTTAVLLITASGYIINDIFDIETDKINKPSKLFLDKNFSIKKAWSFYILLNVFGLALGIFVSIATNTPLNSLYFIVTAIILFYYSKSLKKIALIGNLIVSFLCALVIFLVSEFEFIGTNLESSSKISSDLIIAIYLLFSFTITLIREIIKDIEDVNGDLKIKAKTLPILIGRKRSARIAFFISSMMLVFILIILQSIKNESLFFWYILFLICIPLLYLLSKIWFARTKKNYNVISKLLKIIMFLGILSMLLFRF</sequence>
<organism evidence="7 8">
    <name type="scientific">Polaribacter marinaquae</name>
    <dbReference type="NCBI Taxonomy" id="1642819"/>
    <lineage>
        <taxon>Bacteria</taxon>
        <taxon>Pseudomonadati</taxon>
        <taxon>Bacteroidota</taxon>
        <taxon>Flavobacteriia</taxon>
        <taxon>Flavobacteriales</taxon>
        <taxon>Flavobacteriaceae</taxon>
    </lineage>
</organism>
<comment type="subcellular location">
    <subcellularLocation>
        <location evidence="1">Membrane</location>
        <topology evidence="1">Multi-pass membrane protein</topology>
    </subcellularLocation>
</comment>
<dbReference type="RefSeq" id="WP_340934024.1">
    <property type="nucleotide sequence ID" value="NZ_CP150496.1"/>
</dbReference>
<evidence type="ECO:0000313" key="8">
    <source>
        <dbReference type="Proteomes" id="UP001491088"/>
    </source>
</evidence>
<evidence type="ECO:0000256" key="2">
    <source>
        <dbReference type="ARBA" id="ARBA00022475"/>
    </source>
</evidence>
<feature type="transmembrane region" description="Helical" evidence="6">
    <location>
        <begin position="113"/>
        <end position="128"/>
    </location>
</feature>
<accession>A0ABZ2TSP8</accession>
<keyword evidence="3 6" id="KW-0812">Transmembrane</keyword>
<dbReference type="PANTHER" id="PTHR42723">
    <property type="entry name" value="CHLOROPHYLL SYNTHASE"/>
    <property type="match status" value="1"/>
</dbReference>
<keyword evidence="4 6" id="KW-1133">Transmembrane helix</keyword>
<dbReference type="EMBL" id="CP150496">
    <property type="protein sequence ID" value="WYW56157.1"/>
    <property type="molecule type" value="Genomic_DNA"/>
</dbReference>
<dbReference type="Proteomes" id="UP001491088">
    <property type="component" value="Chromosome"/>
</dbReference>
<keyword evidence="2" id="KW-1003">Cell membrane</keyword>
<evidence type="ECO:0000256" key="1">
    <source>
        <dbReference type="ARBA" id="ARBA00004141"/>
    </source>
</evidence>
<evidence type="ECO:0000256" key="5">
    <source>
        <dbReference type="ARBA" id="ARBA00023136"/>
    </source>
</evidence>
<dbReference type="InterPro" id="IPR050475">
    <property type="entry name" value="Prenyltransferase_related"/>
</dbReference>
<feature type="transmembrane region" description="Helical" evidence="6">
    <location>
        <begin position="12"/>
        <end position="28"/>
    </location>
</feature>
<protein>
    <submittedName>
        <fullName evidence="7">Geranylgeranylglycerol-phosphate geranylgeranyltransferase</fullName>
    </submittedName>
</protein>
<dbReference type="PANTHER" id="PTHR42723:SF1">
    <property type="entry name" value="CHLOROPHYLL SYNTHASE, CHLOROPLASTIC"/>
    <property type="match status" value="1"/>
</dbReference>
<reference evidence="7 8" key="1">
    <citation type="submission" date="2024-03" db="EMBL/GenBank/DDBJ databases">
        <authorList>
            <person name="Cao K."/>
        </authorList>
    </citation>
    <scope>NUCLEOTIDE SEQUENCE [LARGE SCALE GENOMIC DNA]</scope>
    <source>
        <strain evidence="7 8">MCCC 1K00696</strain>
    </source>
</reference>